<proteinExistence type="predicted"/>
<feature type="transmembrane region" description="Helical" evidence="5">
    <location>
        <begin position="362"/>
        <end position="383"/>
    </location>
</feature>
<evidence type="ECO:0000256" key="1">
    <source>
        <dbReference type="ARBA" id="ARBA00004141"/>
    </source>
</evidence>
<feature type="transmembrane region" description="Helical" evidence="5">
    <location>
        <begin position="52"/>
        <end position="74"/>
    </location>
</feature>
<comment type="subcellular location">
    <subcellularLocation>
        <location evidence="1">Membrane</location>
        <topology evidence="1">Multi-pass membrane protein</topology>
    </subcellularLocation>
</comment>
<name>A0A418WLG9_9SPHN</name>
<keyword evidence="8" id="KW-1185">Reference proteome</keyword>
<feature type="transmembrane region" description="Helical" evidence="5">
    <location>
        <begin position="24"/>
        <end position="40"/>
    </location>
</feature>
<evidence type="ECO:0000256" key="2">
    <source>
        <dbReference type="ARBA" id="ARBA00022692"/>
    </source>
</evidence>
<protein>
    <submittedName>
        <fullName evidence="7">O-antigen ligase domain-containing protein</fullName>
    </submittedName>
</protein>
<accession>A0A418WLG9</accession>
<dbReference type="InterPro" id="IPR007016">
    <property type="entry name" value="O-antigen_ligase-rel_domated"/>
</dbReference>
<feature type="transmembrane region" description="Helical" evidence="5">
    <location>
        <begin position="232"/>
        <end position="248"/>
    </location>
</feature>
<dbReference type="AlphaFoldDB" id="A0A418WLG9"/>
<feature type="transmembrane region" description="Helical" evidence="5">
    <location>
        <begin position="134"/>
        <end position="154"/>
    </location>
</feature>
<sequence>MACFLVLIFLIGGGSRDDIMSLIVLRPVAVLACGFALLTLRSEHVANYRGVFAVLAVVFMLLVVELVPLPFALWSALPGREIVVEVDRLTGAGELWRPISMVPSATWNALYALFIPSAVVLLAAQLRREERFQILPIVIGLGAVSGVVGLLQVAGGSEGPLYFYRITNRDSAVGLFSNRNHAAVLLAVTFPMLAVYASSGAKTIEQARFRAWVAMVIGVVLLPLILVTGSRAGMVVAIVGIAAAAFLYRKPTFDRPAKRKIRRVNLAYVLGGFVVVGLALLFALFSRAKALERLLAPDQVEDLRFKIWGPIVEMMWKYFPVGSGIGTFSEVYQVDEPFSLLSPTYVNHAHNDWLELAMTGGVPALLVLLVVVCGFAIWSLSAWRTAGLQEGRDGKYARLASVILFILALSSLGDYPLRIPSLSALGALCAIWLCGIRTQNRGSADGPQK</sequence>
<feature type="transmembrane region" description="Helical" evidence="5">
    <location>
        <begin position="105"/>
        <end position="122"/>
    </location>
</feature>
<dbReference type="GO" id="GO:0016020">
    <property type="term" value="C:membrane"/>
    <property type="evidence" value="ECO:0007669"/>
    <property type="project" value="UniProtKB-SubCell"/>
</dbReference>
<feature type="transmembrane region" description="Helical" evidence="5">
    <location>
        <begin position="419"/>
        <end position="436"/>
    </location>
</feature>
<reference evidence="7 8" key="1">
    <citation type="submission" date="2018-09" db="EMBL/GenBank/DDBJ databases">
        <authorList>
            <person name="Zhu H."/>
        </authorList>
    </citation>
    <scope>NUCLEOTIDE SEQUENCE [LARGE SCALE GENOMIC DNA]</scope>
    <source>
        <strain evidence="7 8">K2R01-6</strain>
    </source>
</reference>
<feature type="transmembrane region" description="Helical" evidence="5">
    <location>
        <begin position="209"/>
        <end position="226"/>
    </location>
</feature>
<keyword evidence="3 5" id="KW-1133">Transmembrane helix</keyword>
<evidence type="ECO:0000259" key="6">
    <source>
        <dbReference type="Pfam" id="PF04932"/>
    </source>
</evidence>
<evidence type="ECO:0000313" key="7">
    <source>
        <dbReference type="EMBL" id="RJF90873.1"/>
    </source>
</evidence>
<comment type="caution">
    <text evidence="7">The sequence shown here is derived from an EMBL/GenBank/DDBJ whole genome shotgun (WGS) entry which is preliminary data.</text>
</comment>
<gene>
    <name evidence="7" type="ORF">D3876_11885</name>
</gene>
<dbReference type="GO" id="GO:0016874">
    <property type="term" value="F:ligase activity"/>
    <property type="evidence" value="ECO:0007669"/>
    <property type="project" value="UniProtKB-KW"/>
</dbReference>
<feature type="transmembrane region" description="Helical" evidence="5">
    <location>
        <begin position="268"/>
        <end position="285"/>
    </location>
</feature>
<keyword evidence="4 5" id="KW-0472">Membrane</keyword>
<dbReference type="Pfam" id="PF04932">
    <property type="entry name" value="Wzy_C"/>
    <property type="match status" value="1"/>
</dbReference>
<feature type="domain" description="O-antigen ligase-related" evidence="6">
    <location>
        <begin position="219"/>
        <end position="369"/>
    </location>
</feature>
<feature type="transmembrane region" description="Helical" evidence="5">
    <location>
        <begin position="180"/>
        <end position="197"/>
    </location>
</feature>
<evidence type="ECO:0000256" key="5">
    <source>
        <dbReference type="SAM" id="Phobius"/>
    </source>
</evidence>
<dbReference type="EMBL" id="QYUM01000003">
    <property type="protein sequence ID" value="RJF90873.1"/>
    <property type="molecule type" value="Genomic_DNA"/>
</dbReference>
<organism evidence="7 8">
    <name type="scientific">Sphingomonas cavernae</name>
    <dbReference type="NCBI Taxonomy" id="2320861"/>
    <lineage>
        <taxon>Bacteria</taxon>
        <taxon>Pseudomonadati</taxon>
        <taxon>Pseudomonadota</taxon>
        <taxon>Alphaproteobacteria</taxon>
        <taxon>Sphingomonadales</taxon>
        <taxon>Sphingomonadaceae</taxon>
        <taxon>Sphingomonas</taxon>
    </lineage>
</organism>
<dbReference type="Proteomes" id="UP000286100">
    <property type="component" value="Unassembled WGS sequence"/>
</dbReference>
<feature type="transmembrane region" description="Helical" evidence="5">
    <location>
        <begin position="395"/>
        <end position="413"/>
    </location>
</feature>
<evidence type="ECO:0000256" key="3">
    <source>
        <dbReference type="ARBA" id="ARBA00022989"/>
    </source>
</evidence>
<keyword evidence="2 5" id="KW-0812">Transmembrane</keyword>
<keyword evidence="7" id="KW-0436">Ligase</keyword>
<evidence type="ECO:0000313" key="8">
    <source>
        <dbReference type="Proteomes" id="UP000286100"/>
    </source>
</evidence>
<evidence type="ECO:0000256" key="4">
    <source>
        <dbReference type="ARBA" id="ARBA00023136"/>
    </source>
</evidence>
<dbReference type="PANTHER" id="PTHR37422">
    <property type="entry name" value="TEICHURONIC ACID BIOSYNTHESIS PROTEIN TUAE"/>
    <property type="match status" value="1"/>
</dbReference>
<dbReference type="PANTHER" id="PTHR37422:SF13">
    <property type="entry name" value="LIPOPOLYSACCHARIDE BIOSYNTHESIS PROTEIN PA4999-RELATED"/>
    <property type="match status" value="1"/>
</dbReference>
<dbReference type="InterPro" id="IPR051533">
    <property type="entry name" value="WaaL-like"/>
</dbReference>